<dbReference type="Proteomes" id="UP001165960">
    <property type="component" value="Unassembled WGS sequence"/>
</dbReference>
<gene>
    <name evidence="1" type="ORF">DSO57_1022424</name>
</gene>
<dbReference type="EMBL" id="QTSX02005792">
    <property type="protein sequence ID" value="KAJ9057478.1"/>
    <property type="molecule type" value="Genomic_DNA"/>
</dbReference>
<keyword evidence="2" id="KW-1185">Reference proteome</keyword>
<evidence type="ECO:0000313" key="1">
    <source>
        <dbReference type="EMBL" id="KAJ9057478.1"/>
    </source>
</evidence>
<reference evidence="1" key="1">
    <citation type="submission" date="2022-04" db="EMBL/GenBank/DDBJ databases">
        <title>Genome of the entomopathogenic fungus Entomophthora muscae.</title>
        <authorList>
            <person name="Elya C."/>
            <person name="Lovett B.R."/>
            <person name="Lee E."/>
            <person name="Macias A.M."/>
            <person name="Hajek A.E."/>
            <person name="De Bivort B.L."/>
            <person name="Kasson M.T."/>
            <person name="De Fine Licht H.H."/>
            <person name="Stajich J.E."/>
        </authorList>
    </citation>
    <scope>NUCLEOTIDE SEQUENCE</scope>
    <source>
        <strain evidence="1">Berkeley</strain>
    </source>
</reference>
<protein>
    <submittedName>
        <fullName evidence="1">Uncharacterized protein</fullName>
    </submittedName>
</protein>
<sequence length="261" mass="28379">MKPLAISVAETKVSTSLSQSTKSSGKDFPDLTLEALAGLDPFTDYDIQADFAHLHSQLAASCAVTPVCPVASYSCTAHALVLVVPKLVYHVLALLLSLYYAYVQAHAQPAAYALAPEKPTAQPASQSFTHVDLSDFMDLPALLTKLIFKKANMKYWDEFDAKPCPVDALVFQEFDKADFMKDDEQVFNNSSPAFSHAEPPCAYFSVQGVCANMHNPANSSCYATGTFCQQPTSCSAPQAEVLFSLETFLMKKNAKLKKLVA</sequence>
<proteinExistence type="predicted"/>
<organism evidence="1 2">
    <name type="scientific">Entomophthora muscae</name>
    <dbReference type="NCBI Taxonomy" id="34485"/>
    <lineage>
        <taxon>Eukaryota</taxon>
        <taxon>Fungi</taxon>
        <taxon>Fungi incertae sedis</taxon>
        <taxon>Zoopagomycota</taxon>
        <taxon>Entomophthoromycotina</taxon>
        <taxon>Entomophthoromycetes</taxon>
        <taxon>Entomophthorales</taxon>
        <taxon>Entomophthoraceae</taxon>
        <taxon>Entomophthora</taxon>
    </lineage>
</organism>
<comment type="caution">
    <text evidence="1">The sequence shown here is derived from an EMBL/GenBank/DDBJ whole genome shotgun (WGS) entry which is preliminary data.</text>
</comment>
<evidence type="ECO:0000313" key="2">
    <source>
        <dbReference type="Proteomes" id="UP001165960"/>
    </source>
</evidence>
<name>A0ACC2S598_9FUNG</name>
<accession>A0ACC2S598</accession>